<keyword evidence="2" id="KW-1185">Reference proteome</keyword>
<gene>
    <name evidence="1" type="ORF">BDZ94DRAFT_1326633</name>
</gene>
<dbReference type="AlphaFoldDB" id="A0A9P5XU77"/>
<comment type="caution">
    <text evidence="1">The sequence shown here is derived from an EMBL/GenBank/DDBJ whole genome shotgun (WGS) entry which is preliminary data.</text>
</comment>
<evidence type="ECO:0000313" key="1">
    <source>
        <dbReference type="EMBL" id="KAF9456913.1"/>
    </source>
</evidence>
<dbReference type="SUPFAM" id="SSF81383">
    <property type="entry name" value="F-box domain"/>
    <property type="match status" value="1"/>
</dbReference>
<reference evidence="1" key="1">
    <citation type="submission" date="2020-11" db="EMBL/GenBank/DDBJ databases">
        <authorList>
            <consortium name="DOE Joint Genome Institute"/>
            <person name="Ahrendt S."/>
            <person name="Riley R."/>
            <person name="Andreopoulos W."/>
            <person name="Labutti K."/>
            <person name="Pangilinan J."/>
            <person name="Ruiz-Duenas F.J."/>
            <person name="Barrasa J.M."/>
            <person name="Sanchez-Garcia M."/>
            <person name="Camarero S."/>
            <person name="Miyauchi S."/>
            <person name="Serrano A."/>
            <person name="Linde D."/>
            <person name="Babiker R."/>
            <person name="Drula E."/>
            <person name="Ayuso-Fernandez I."/>
            <person name="Pacheco R."/>
            <person name="Padilla G."/>
            <person name="Ferreira P."/>
            <person name="Barriuso J."/>
            <person name="Kellner H."/>
            <person name="Castanera R."/>
            <person name="Alfaro M."/>
            <person name="Ramirez L."/>
            <person name="Pisabarro A.G."/>
            <person name="Kuo A."/>
            <person name="Tritt A."/>
            <person name="Lipzen A."/>
            <person name="He G."/>
            <person name="Yan M."/>
            <person name="Ng V."/>
            <person name="Cullen D."/>
            <person name="Martin F."/>
            <person name="Rosso M.-N."/>
            <person name="Henrissat B."/>
            <person name="Hibbett D."/>
            <person name="Martinez A.T."/>
            <person name="Grigoriev I.V."/>
        </authorList>
    </citation>
    <scope>NUCLEOTIDE SEQUENCE</scope>
    <source>
        <strain evidence="1">CBS 247.69</strain>
    </source>
</reference>
<evidence type="ECO:0008006" key="3">
    <source>
        <dbReference type="Google" id="ProtNLM"/>
    </source>
</evidence>
<dbReference type="EMBL" id="MU150396">
    <property type="protein sequence ID" value="KAF9456913.1"/>
    <property type="molecule type" value="Genomic_DNA"/>
</dbReference>
<organism evidence="1 2">
    <name type="scientific">Collybia nuda</name>
    <dbReference type="NCBI Taxonomy" id="64659"/>
    <lineage>
        <taxon>Eukaryota</taxon>
        <taxon>Fungi</taxon>
        <taxon>Dikarya</taxon>
        <taxon>Basidiomycota</taxon>
        <taxon>Agaricomycotina</taxon>
        <taxon>Agaricomycetes</taxon>
        <taxon>Agaricomycetidae</taxon>
        <taxon>Agaricales</taxon>
        <taxon>Tricholomatineae</taxon>
        <taxon>Clitocybaceae</taxon>
        <taxon>Collybia</taxon>
    </lineage>
</organism>
<dbReference type="Gene3D" id="1.20.1280.50">
    <property type="match status" value="1"/>
</dbReference>
<accession>A0A9P5XU77</accession>
<dbReference type="InterPro" id="IPR036047">
    <property type="entry name" value="F-box-like_dom_sf"/>
</dbReference>
<sequence>MLEISNAFQSLDLKSERPSGIESPESMAKSIRCPQTSYTTAPVHTLPPEITSMIFSFLQKRLPPSDARKLPVKLCHVSQYWRNVAFGGVASFLWADIDFSPPWVMGKISMYLEGSGTWPFTLNCVWPEMFDVDSPEAKEVFSLIGAHLARCRAFYSKGFLTSDLLNQTSAAIFDLFMNRELPLLEAFSMERINTTSLVNFVSPVLTNLRLGRVCYISPDFHFASLTTIHLAIDMEYDEFIHIMKSCRRLVTLAVYDDLITGWPDIDQDEDTPFPAPVFLPELRSIQIYGNMRSVSELLWSISAPLFTDLVIAPVVANDLMSLGDFCKKGSTFPLLTTLTLAPAHGYAFEVLPIAYKCFPKLEHLAFANIYAEPFQRFFCDESEDLLWPHLKTFALRGLGPLAATPLEKMVSLRKGRGHPLEKLYLDETSLRVVADLDVEVECRDVWGFYQRDAFHQDEVDRFLGIDESRDGF</sequence>
<protein>
    <recommendedName>
        <fullName evidence="3">F-box domain-containing protein</fullName>
    </recommendedName>
</protein>
<name>A0A9P5XU77_9AGAR</name>
<proteinExistence type="predicted"/>
<dbReference type="Proteomes" id="UP000807353">
    <property type="component" value="Unassembled WGS sequence"/>
</dbReference>
<evidence type="ECO:0000313" key="2">
    <source>
        <dbReference type="Proteomes" id="UP000807353"/>
    </source>
</evidence>
<dbReference type="OrthoDB" id="3047947at2759"/>